<reference evidence="7 8" key="1">
    <citation type="journal article" date="2013" name="PLoS Genet.">
        <title>Distinctive expansion of potential virulence genes in the genome of the oomycete fish pathogen Saprolegnia parasitica.</title>
        <authorList>
            <person name="Jiang R.H."/>
            <person name="de Bruijn I."/>
            <person name="Haas B.J."/>
            <person name="Belmonte R."/>
            <person name="Lobach L."/>
            <person name="Christie J."/>
            <person name="van den Ackerveken G."/>
            <person name="Bottin A."/>
            <person name="Bulone V."/>
            <person name="Diaz-Moreno S.M."/>
            <person name="Dumas B."/>
            <person name="Fan L."/>
            <person name="Gaulin E."/>
            <person name="Govers F."/>
            <person name="Grenville-Briggs L.J."/>
            <person name="Horner N.R."/>
            <person name="Levin J.Z."/>
            <person name="Mammella M."/>
            <person name="Meijer H.J."/>
            <person name="Morris P."/>
            <person name="Nusbaum C."/>
            <person name="Oome S."/>
            <person name="Phillips A.J."/>
            <person name="van Rooyen D."/>
            <person name="Rzeszutek E."/>
            <person name="Saraiva M."/>
            <person name="Secombes C.J."/>
            <person name="Seidl M.F."/>
            <person name="Snel B."/>
            <person name="Stassen J.H."/>
            <person name="Sykes S."/>
            <person name="Tripathy S."/>
            <person name="van den Berg H."/>
            <person name="Vega-Arreguin J.C."/>
            <person name="Wawra S."/>
            <person name="Young S.K."/>
            <person name="Zeng Q."/>
            <person name="Dieguez-Uribeondo J."/>
            <person name="Russ C."/>
            <person name="Tyler B.M."/>
            <person name="van West P."/>
        </authorList>
    </citation>
    <scope>NUCLEOTIDE SEQUENCE [LARGE SCALE GENOMIC DNA]</scope>
    <source>
        <strain evidence="7 8">CBS 223.65</strain>
    </source>
</reference>
<keyword evidence="8" id="KW-1185">Reference proteome</keyword>
<dbReference type="GeneID" id="24123025"/>
<feature type="transmembrane region" description="Helical" evidence="6">
    <location>
        <begin position="471"/>
        <end position="489"/>
    </location>
</feature>
<keyword evidence="6" id="KW-0472">Membrane</keyword>
<dbReference type="Proteomes" id="UP000030745">
    <property type="component" value="Unassembled WGS sequence"/>
</dbReference>
<feature type="transmembrane region" description="Helical" evidence="6">
    <location>
        <begin position="380"/>
        <end position="404"/>
    </location>
</feature>
<evidence type="ECO:0000313" key="7">
    <source>
        <dbReference type="EMBL" id="KDO35535.1"/>
    </source>
</evidence>
<comment type="similarity">
    <text evidence="4">Belongs to the dynactin subunits 5/6 family. Dynactin subunit 5 subfamily.</text>
</comment>
<feature type="transmembrane region" description="Helical" evidence="6">
    <location>
        <begin position="235"/>
        <end position="258"/>
    </location>
</feature>
<evidence type="ECO:0000256" key="4">
    <source>
        <dbReference type="ARBA" id="ARBA00034706"/>
    </source>
</evidence>
<feature type="transmembrane region" description="Helical" evidence="6">
    <location>
        <begin position="287"/>
        <end position="309"/>
    </location>
</feature>
<dbReference type="RefSeq" id="XP_012193870.1">
    <property type="nucleotide sequence ID" value="XM_012338480.1"/>
</dbReference>
<keyword evidence="3" id="KW-0206">Cytoskeleton</keyword>
<evidence type="ECO:0000256" key="2">
    <source>
        <dbReference type="ARBA" id="ARBA00022490"/>
    </source>
</evidence>
<sequence length="724" mass="77939">MIHFDGLADRVSVFSSSLRLDAFSPVPVDLVEPLAKHVRQLWPLLSQYIAIGLLHGAIISLGYPFFVAYFRLPGQHLNAIVALLTAAWAGKPAFHLLAMYHPIVGRHHKPYMLLGWACCSLSLGVLALRDHGQPFDIYTLRPLAPRRHCINPAAIAQGSTLALTLLIPSLSAAMVHSSTDALVARYSANCSVNQRHLDACVFGSRALASATASILVGCGFNTPAFGGASSQHAPIALLFGLLAAASGSLFVLSWCYVVDAEASRRCLKSDMRGLLRLVRSSTVRQHILASGTVHFFGATTMASTAAPYVKYFWGEIESRSYVLWHVGSSAGVALVVTATAVYGIGWSYRRTLILTTLASTGLHALVHGLAIANVVRNETFFLTMAFLDVVPTGAHSMQLAFLTFEFTDALREVANDESTIALFRNLLTATTSAAMVCAAVVANVSCALFLVTPARIATDSDAVRNDVAVTYAFTYLMNVVPTLAAAYVFPSLEEQGWLATSRRLSRTRACVAGLVVVGLVTVVIASLVILLLTLWYPMNAEVEAGAVFFDPDHYICTASGNKISRDSTLCCTKNILLRGKTIINASTILRGDLAKISLGKLCIIRESCVLKPPPKILPTGMLFIPQTVGDHVYIGEGSIIEAARIGSCVQIGKNCVIGKRVIIRDCCYIADNTIIASDEIIPPYTHVSGIPGTSTYELPEATQDLCMAQVARYFENFRAGKPIE</sequence>
<proteinExistence type="inferred from homology"/>
<comment type="subcellular location">
    <subcellularLocation>
        <location evidence="1">Cytoplasm</location>
        <location evidence="1">Cytoskeleton</location>
    </subcellularLocation>
</comment>
<gene>
    <name evidence="7" type="ORF">SPRG_00381</name>
</gene>
<evidence type="ECO:0000313" key="8">
    <source>
        <dbReference type="Proteomes" id="UP000030745"/>
    </source>
</evidence>
<dbReference type="SUPFAM" id="SSF51161">
    <property type="entry name" value="Trimeric LpxA-like enzymes"/>
    <property type="match status" value="1"/>
</dbReference>
<keyword evidence="6" id="KW-1133">Transmembrane helix</keyword>
<dbReference type="OMA" id="FRLPGQH"/>
<dbReference type="InterPro" id="IPR047125">
    <property type="entry name" value="DCTN5"/>
</dbReference>
<dbReference type="VEuPathDB" id="FungiDB:SPRG_00381"/>
<feature type="transmembrane region" description="Helical" evidence="6">
    <location>
        <begin position="510"/>
        <end position="536"/>
    </location>
</feature>
<dbReference type="Pfam" id="PF21711">
    <property type="entry name" value="DCTN5"/>
    <property type="match status" value="1"/>
</dbReference>
<keyword evidence="6" id="KW-0812">Transmembrane</keyword>
<dbReference type="KEGG" id="spar:SPRG_00381"/>
<evidence type="ECO:0000256" key="3">
    <source>
        <dbReference type="ARBA" id="ARBA00023212"/>
    </source>
</evidence>
<feature type="transmembrane region" description="Helical" evidence="6">
    <location>
        <begin position="48"/>
        <end position="70"/>
    </location>
</feature>
<evidence type="ECO:0000256" key="5">
    <source>
        <dbReference type="ARBA" id="ARBA00034865"/>
    </source>
</evidence>
<dbReference type="GO" id="GO:0005869">
    <property type="term" value="C:dynactin complex"/>
    <property type="evidence" value="ECO:0007669"/>
    <property type="project" value="TreeGrafter"/>
</dbReference>
<dbReference type="PANTHER" id="PTHR46126:SF1">
    <property type="entry name" value="DYNACTIN SUBUNIT 5"/>
    <property type="match status" value="1"/>
</dbReference>
<dbReference type="PANTHER" id="PTHR46126">
    <property type="entry name" value="DYNACTIN SUBUNIT 5"/>
    <property type="match status" value="1"/>
</dbReference>
<name>A0A067D207_SAPPC</name>
<accession>A0A067D207</accession>
<evidence type="ECO:0000256" key="1">
    <source>
        <dbReference type="ARBA" id="ARBA00004245"/>
    </source>
</evidence>
<feature type="transmembrane region" description="Helical" evidence="6">
    <location>
        <begin position="77"/>
        <end position="98"/>
    </location>
</feature>
<feature type="transmembrane region" description="Helical" evidence="6">
    <location>
        <begin position="110"/>
        <end position="128"/>
    </location>
</feature>
<feature type="transmembrane region" description="Helical" evidence="6">
    <location>
        <begin position="352"/>
        <end position="374"/>
    </location>
</feature>
<dbReference type="CDD" id="cd03359">
    <property type="entry name" value="LbH_Dynactin_5"/>
    <property type="match status" value="1"/>
</dbReference>
<dbReference type="Gene3D" id="2.160.10.10">
    <property type="entry name" value="Hexapeptide repeat proteins"/>
    <property type="match status" value="1"/>
</dbReference>
<feature type="transmembrane region" description="Helical" evidence="6">
    <location>
        <begin position="321"/>
        <end position="345"/>
    </location>
</feature>
<feature type="transmembrane region" description="Helical" evidence="6">
    <location>
        <begin position="425"/>
        <end position="451"/>
    </location>
</feature>
<keyword evidence="2" id="KW-0963">Cytoplasm</keyword>
<protein>
    <recommendedName>
        <fullName evidence="5">Dynactin subunit 5</fullName>
    </recommendedName>
</protein>
<dbReference type="InterPro" id="IPR011004">
    <property type="entry name" value="Trimer_LpxA-like_sf"/>
</dbReference>
<dbReference type="AlphaFoldDB" id="A0A067D207"/>
<dbReference type="EMBL" id="KK583189">
    <property type="protein sequence ID" value="KDO35535.1"/>
    <property type="molecule type" value="Genomic_DNA"/>
</dbReference>
<evidence type="ECO:0000256" key="6">
    <source>
        <dbReference type="SAM" id="Phobius"/>
    </source>
</evidence>
<dbReference type="STRING" id="695850.A0A067D207"/>
<organism evidence="7 8">
    <name type="scientific">Saprolegnia parasitica (strain CBS 223.65)</name>
    <dbReference type="NCBI Taxonomy" id="695850"/>
    <lineage>
        <taxon>Eukaryota</taxon>
        <taxon>Sar</taxon>
        <taxon>Stramenopiles</taxon>
        <taxon>Oomycota</taxon>
        <taxon>Saprolegniomycetes</taxon>
        <taxon>Saprolegniales</taxon>
        <taxon>Saprolegniaceae</taxon>
        <taxon>Saprolegnia</taxon>
    </lineage>
</organism>
<dbReference type="OrthoDB" id="417208at2759"/>